<dbReference type="AlphaFoldDB" id="A0AAD4TAH4"/>
<dbReference type="EMBL" id="JAJJMB010003726">
    <property type="protein sequence ID" value="KAI3945815.1"/>
    <property type="molecule type" value="Genomic_DNA"/>
</dbReference>
<evidence type="ECO:0000313" key="2">
    <source>
        <dbReference type="EMBL" id="KAI3945815.1"/>
    </source>
</evidence>
<dbReference type="PANTHER" id="PTHR31973">
    <property type="entry name" value="POLYPROTEIN, PUTATIVE-RELATED"/>
    <property type="match status" value="1"/>
</dbReference>
<name>A0AAD4TAH4_9MAGN</name>
<dbReference type="InterPro" id="IPR006564">
    <property type="entry name" value="Znf_PMZ"/>
</dbReference>
<organism evidence="2 3">
    <name type="scientific">Papaver atlanticum</name>
    <dbReference type="NCBI Taxonomy" id="357466"/>
    <lineage>
        <taxon>Eukaryota</taxon>
        <taxon>Viridiplantae</taxon>
        <taxon>Streptophyta</taxon>
        <taxon>Embryophyta</taxon>
        <taxon>Tracheophyta</taxon>
        <taxon>Spermatophyta</taxon>
        <taxon>Magnoliopsida</taxon>
        <taxon>Ranunculales</taxon>
        <taxon>Papaveraceae</taxon>
        <taxon>Papaveroideae</taxon>
        <taxon>Papaver</taxon>
    </lineage>
</organism>
<reference evidence="2" key="1">
    <citation type="submission" date="2022-04" db="EMBL/GenBank/DDBJ databases">
        <title>A functionally conserved STORR gene fusion in Papaver species that diverged 16.8 million years ago.</title>
        <authorList>
            <person name="Catania T."/>
        </authorList>
    </citation>
    <scope>NUCLEOTIDE SEQUENCE</scope>
    <source>
        <strain evidence="2">S-188037</strain>
    </source>
</reference>
<comment type="caution">
    <text evidence="2">The sequence shown here is derived from an EMBL/GenBank/DDBJ whole genome shotgun (WGS) entry which is preliminary data.</text>
</comment>
<dbReference type="Proteomes" id="UP001202328">
    <property type="component" value="Unassembled WGS sequence"/>
</dbReference>
<dbReference type="GO" id="GO:0008270">
    <property type="term" value="F:zinc ion binding"/>
    <property type="evidence" value="ECO:0007669"/>
    <property type="project" value="InterPro"/>
</dbReference>
<evidence type="ECO:0000313" key="3">
    <source>
        <dbReference type="Proteomes" id="UP001202328"/>
    </source>
</evidence>
<gene>
    <name evidence="2" type="ORF">MKW98_023089</name>
</gene>
<keyword evidence="3" id="KW-1185">Reference proteome</keyword>
<evidence type="ECO:0000259" key="1">
    <source>
        <dbReference type="SMART" id="SM00575"/>
    </source>
</evidence>
<sequence length="256" mass="30021">MHLMCSNAVLTGINIFVDQNFQDVKHFYRLCARKFYQIIRIGFDEPESQKKALDAAKSYNPVDHKRNLVHLLELQRRWVEAYGKSSWARHSYDPSVAFNLWITEFKCLPICQFVMGFEAKLIQLFFIRRRNGRLWNDERFVSRASAKLGDQILHKSFNHNNLVTNICNRPSRNVNLLLRNCDCGKWQISGVPYVHAVEVIAQHRPPLYEEYVHDYFTVRRYIASYAGNIYRTLGMTESLQVAGINPPPLKKIRRLS</sequence>
<protein>
    <recommendedName>
        <fullName evidence="1">Zinc finger PMZ-type domain-containing protein</fullName>
    </recommendedName>
</protein>
<dbReference type="SMART" id="SM00575">
    <property type="entry name" value="ZnF_PMZ"/>
    <property type="match status" value="1"/>
</dbReference>
<proteinExistence type="predicted"/>
<feature type="domain" description="Zinc finger PMZ-type" evidence="1">
    <location>
        <begin position="179"/>
        <end position="206"/>
    </location>
</feature>
<dbReference type="PANTHER" id="PTHR31973:SF187">
    <property type="entry name" value="MUTATOR TRANSPOSASE MUDRA PROTEIN"/>
    <property type="match status" value="1"/>
</dbReference>
<accession>A0AAD4TAH4</accession>